<dbReference type="AlphaFoldDB" id="A0A848J0V3"/>
<dbReference type="RefSeq" id="WP_169678923.1">
    <property type="nucleotide sequence ID" value="NZ_JABBNU010000003.1"/>
</dbReference>
<sequence>MKSQSKGNLLTLFLFLGIISYGHAQSNIGHIDVQKLIIDMPEYKAAEAEINQLENLYKANLDAEKREFQILNEKYQAEAATKSKEENDKIARNIMKRELYIRKKEQVTSEELRKTQIRLQEPIIKKANDAIQKVARQRGLNYVLDSGSGQGVIFANGVDLMNDVKRELGI</sequence>
<protein>
    <submittedName>
        <fullName evidence="4">OmpH family outer membrane protein</fullName>
    </submittedName>
</protein>
<evidence type="ECO:0000313" key="5">
    <source>
        <dbReference type="Proteomes" id="UP000559010"/>
    </source>
</evidence>
<dbReference type="InterPro" id="IPR024930">
    <property type="entry name" value="Skp_dom_sf"/>
</dbReference>
<keyword evidence="2" id="KW-0732">Signal</keyword>
<dbReference type="SUPFAM" id="SSF111384">
    <property type="entry name" value="OmpH-like"/>
    <property type="match status" value="1"/>
</dbReference>
<dbReference type="Pfam" id="PF03938">
    <property type="entry name" value="OmpH"/>
    <property type="match status" value="1"/>
</dbReference>
<comment type="similarity">
    <text evidence="1">Belongs to the Skp family.</text>
</comment>
<evidence type="ECO:0000256" key="1">
    <source>
        <dbReference type="ARBA" id="ARBA00009091"/>
    </source>
</evidence>
<keyword evidence="3" id="KW-0175">Coiled coil</keyword>
<dbReference type="GO" id="GO:0005829">
    <property type="term" value="C:cytosol"/>
    <property type="evidence" value="ECO:0007669"/>
    <property type="project" value="TreeGrafter"/>
</dbReference>
<dbReference type="PANTHER" id="PTHR35089">
    <property type="entry name" value="CHAPERONE PROTEIN SKP"/>
    <property type="match status" value="1"/>
</dbReference>
<dbReference type="EMBL" id="JABBNU010000003">
    <property type="protein sequence ID" value="NMM47919.1"/>
    <property type="molecule type" value="Genomic_DNA"/>
</dbReference>
<keyword evidence="5" id="KW-1185">Reference proteome</keyword>
<accession>A0A848J0V3</accession>
<dbReference type="Gene3D" id="3.30.910.20">
    <property type="entry name" value="Skp domain"/>
    <property type="match status" value="1"/>
</dbReference>
<gene>
    <name evidence="4" type="ORF">HH304_05865</name>
</gene>
<proteinExistence type="inferred from homology"/>
<organism evidence="4 5">
    <name type="scientific">Marinigracilibium pacificum</name>
    <dbReference type="NCBI Taxonomy" id="2729599"/>
    <lineage>
        <taxon>Bacteria</taxon>
        <taxon>Pseudomonadati</taxon>
        <taxon>Bacteroidota</taxon>
        <taxon>Cytophagia</taxon>
        <taxon>Cytophagales</taxon>
        <taxon>Flammeovirgaceae</taxon>
        <taxon>Marinigracilibium</taxon>
    </lineage>
</organism>
<dbReference type="PANTHER" id="PTHR35089:SF1">
    <property type="entry name" value="CHAPERONE PROTEIN SKP"/>
    <property type="match status" value="1"/>
</dbReference>
<reference evidence="4 5" key="1">
    <citation type="submission" date="2020-04" db="EMBL/GenBank/DDBJ databases">
        <title>Flammeovirgaceae bacterium KN852 isolated from deep sea.</title>
        <authorList>
            <person name="Zhang D.-C."/>
        </authorList>
    </citation>
    <scope>NUCLEOTIDE SEQUENCE [LARGE SCALE GENOMIC DNA]</scope>
    <source>
        <strain evidence="4 5">KN852</strain>
    </source>
</reference>
<dbReference type="GO" id="GO:0050821">
    <property type="term" value="P:protein stabilization"/>
    <property type="evidence" value="ECO:0007669"/>
    <property type="project" value="TreeGrafter"/>
</dbReference>
<evidence type="ECO:0000313" key="4">
    <source>
        <dbReference type="EMBL" id="NMM47919.1"/>
    </source>
</evidence>
<dbReference type="GO" id="GO:0051082">
    <property type="term" value="F:unfolded protein binding"/>
    <property type="evidence" value="ECO:0007669"/>
    <property type="project" value="InterPro"/>
</dbReference>
<evidence type="ECO:0000256" key="2">
    <source>
        <dbReference type="ARBA" id="ARBA00022729"/>
    </source>
</evidence>
<name>A0A848J0V3_9BACT</name>
<dbReference type="SMART" id="SM00935">
    <property type="entry name" value="OmpH"/>
    <property type="match status" value="1"/>
</dbReference>
<dbReference type="InterPro" id="IPR005632">
    <property type="entry name" value="Chaperone_Skp"/>
</dbReference>
<feature type="coiled-coil region" evidence="3">
    <location>
        <begin position="43"/>
        <end position="78"/>
    </location>
</feature>
<dbReference type="Proteomes" id="UP000559010">
    <property type="component" value="Unassembled WGS sequence"/>
</dbReference>
<comment type="caution">
    <text evidence="4">The sequence shown here is derived from an EMBL/GenBank/DDBJ whole genome shotgun (WGS) entry which is preliminary data.</text>
</comment>
<evidence type="ECO:0000256" key="3">
    <source>
        <dbReference type="SAM" id="Coils"/>
    </source>
</evidence>